<evidence type="ECO:0000256" key="12">
    <source>
        <dbReference type="SAM" id="MobiDB-lite"/>
    </source>
</evidence>
<evidence type="ECO:0000256" key="9">
    <source>
        <dbReference type="ARBA" id="ARBA00023180"/>
    </source>
</evidence>
<dbReference type="OrthoDB" id="2747330at2759"/>
<dbReference type="PRINTS" id="PR00792">
    <property type="entry name" value="PEPSIN"/>
</dbReference>
<accession>A0A1L9RRF3</accession>
<evidence type="ECO:0000313" key="16">
    <source>
        <dbReference type="Proteomes" id="UP000184383"/>
    </source>
</evidence>
<keyword evidence="4 11" id="KW-0645">Protease</keyword>
<evidence type="ECO:0000313" key="15">
    <source>
        <dbReference type="EMBL" id="OJJ37515.1"/>
    </source>
</evidence>
<dbReference type="InterPro" id="IPR033121">
    <property type="entry name" value="PEPTIDASE_A1"/>
</dbReference>
<keyword evidence="9" id="KW-0325">Glycoprotein</keyword>
<dbReference type="EMBL" id="KV878211">
    <property type="protein sequence ID" value="OJJ37515.1"/>
    <property type="molecule type" value="Genomic_DNA"/>
</dbReference>
<dbReference type="AlphaFoldDB" id="A0A1L9RRF3"/>
<evidence type="ECO:0000256" key="1">
    <source>
        <dbReference type="ARBA" id="ARBA00004613"/>
    </source>
</evidence>
<dbReference type="CDD" id="cd06097">
    <property type="entry name" value="Aspergillopepsin_like"/>
    <property type="match status" value="1"/>
</dbReference>
<evidence type="ECO:0000256" key="5">
    <source>
        <dbReference type="ARBA" id="ARBA00022729"/>
    </source>
</evidence>
<dbReference type="FunFam" id="2.40.70.10:FF:000026">
    <property type="entry name" value="Endothiapepsin"/>
    <property type="match status" value="1"/>
</dbReference>
<gene>
    <name evidence="15" type="ORF">ASPWEDRAFT_106749</name>
</gene>
<evidence type="ECO:0000256" key="10">
    <source>
        <dbReference type="PIRSR" id="PIRSR601461-1"/>
    </source>
</evidence>
<evidence type="ECO:0000256" key="4">
    <source>
        <dbReference type="ARBA" id="ARBA00022670"/>
    </source>
</evidence>
<dbReference type="InterPro" id="IPR021109">
    <property type="entry name" value="Peptidase_aspartic_dom_sf"/>
</dbReference>
<evidence type="ECO:0000256" key="11">
    <source>
        <dbReference type="RuleBase" id="RU000454"/>
    </source>
</evidence>
<feature type="active site" evidence="10">
    <location>
        <position position="313"/>
    </location>
</feature>
<dbReference type="PANTHER" id="PTHR47966:SF23">
    <property type="entry name" value="ASPARTIC ENDOPEPTIDASE, PUTATIVE (AFU_ORTHOLOGUE AFUA_2G15950)-RELATED"/>
    <property type="match status" value="1"/>
</dbReference>
<dbReference type="GO" id="GO:0006508">
    <property type="term" value="P:proteolysis"/>
    <property type="evidence" value="ECO:0007669"/>
    <property type="project" value="UniProtKB-KW"/>
</dbReference>
<dbReference type="PROSITE" id="PS00141">
    <property type="entry name" value="ASP_PROTEASE"/>
    <property type="match status" value="1"/>
</dbReference>
<sequence length="429" mass="45678">MQLLQSIFLVLLLSYDVLSAPTAPQTQHKGRSFKVDRVRRSNTVHGPTALRRAYQKYGIVPMNIGFDLSDFEPISVKKISPSGSASSTSSAPEPEQTGAVSATSIQEDAEFVSPVTIGGQKIVMDFDTGSADFWVMNSNLPSDEKKGHTVFDPSKSSSFKTMEGATFKISYGDSSYASGEVGTDTVDIGGATVTKQAIGIPTTVSDSFIDEPSSNGLVGLGFSKLNTVQPDRQKTFFENLAENLDEPVLAASLKSNGVGEYEFGFIDHSKYQGDMVNITVDSSNGYWEFESARFSVGNGDLQNIEKTPTAIADTGTSLMLVSPEVVDAYYKQVEGSVYADSASGWIYPCGADLPDLSVAIGDAHLATIPGALIDYSEVGINTTTGKAVCYGGVQTNQGTSMQIFGDVFLKALYVVFDMRGPSLGFAAPA</sequence>
<dbReference type="Proteomes" id="UP000184383">
    <property type="component" value="Unassembled WGS sequence"/>
</dbReference>
<organism evidence="15 16">
    <name type="scientific">Aspergillus wentii DTO 134E9</name>
    <dbReference type="NCBI Taxonomy" id="1073089"/>
    <lineage>
        <taxon>Eukaryota</taxon>
        <taxon>Fungi</taxon>
        <taxon>Dikarya</taxon>
        <taxon>Ascomycota</taxon>
        <taxon>Pezizomycotina</taxon>
        <taxon>Eurotiomycetes</taxon>
        <taxon>Eurotiomycetidae</taxon>
        <taxon>Eurotiales</taxon>
        <taxon>Aspergillaceae</taxon>
        <taxon>Aspergillus</taxon>
        <taxon>Aspergillus subgen. Cremei</taxon>
    </lineage>
</organism>
<dbReference type="GO" id="GO:0005576">
    <property type="term" value="C:extracellular region"/>
    <property type="evidence" value="ECO:0007669"/>
    <property type="project" value="UniProtKB-SubCell"/>
</dbReference>
<keyword evidence="8" id="KW-0865">Zymogen</keyword>
<name>A0A1L9RRF3_ASPWE</name>
<dbReference type="PROSITE" id="PS51767">
    <property type="entry name" value="PEPTIDASE_A1"/>
    <property type="match status" value="1"/>
</dbReference>
<keyword evidence="6 11" id="KW-0064">Aspartyl protease</keyword>
<keyword evidence="16" id="KW-1185">Reference proteome</keyword>
<dbReference type="RefSeq" id="XP_040691191.1">
    <property type="nucleotide sequence ID" value="XM_040827837.1"/>
</dbReference>
<dbReference type="InterPro" id="IPR001461">
    <property type="entry name" value="Aspartic_peptidase_A1"/>
</dbReference>
<proteinExistence type="inferred from homology"/>
<dbReference type="InterPro" id="IPR034163">
    <property type="entry name" value="Aspergillopepsin-like_cat_dom"/>
</dbReference>
<dbReference type="PANTHER" id="PTHR47966">
    <property type="entry name" value="BETA-SITE APP-CLEAVING ENZYME, ISOFORM A-RELATED"/>
    <property type="match status" value="1"/>
</dbReference>
<dbReference type="SUPFAM" id="SSF50630">
    <property type="entry name" value="Acid proteases"/>
    <property type="match status" value="1"/>
</dbReference>
<reference evidence="16" key="1">
    <citation type="journal article" date="2017" name="Genome Biol.">
        <title>Comparative genomics reveals high biological diversity and specific adaptations in the industrially and medically important fungal genus Aspergillus.</title>
        <authorList>
            <person name="de Vries R.P."/>
            <person name="Riley R."/>
            <person name="Wiebenga A."/>
            <person name="Aguilar-Osorio G."/>
            <person name="Amillis S."/>
            <person name="Uchima C.A."/>
            <person name="Anderluh G."/>
            <person name="Asadollahi M."/>
            <person name="Askin M."/>
            <person name="Barry K."/>
            <person name="Battaglia E."/>
            <person name="Bayram O."/>
            <person name="Benocci T."/>
            <person name="Braus-Stromeyer S.A."/>
            <person name="Caldana C."/>
            <person name="Canovas D."/>
            <person name="Cerqueira G.C."/>
            <person name="Chen F."/>
            <person name="Chen W."/>
            <person name="Choi C."/>
            <person name="Clum A."/>
            <person name="Dos Santos R.A."/>
            <person name="Damasio A.R."/>
            <person name="Diallinas G."/>
            <person name="Emri T."/>
            <person name="Fekete E."/>
            <person name="Flipphi M."/>
            <person name="Freyberg S."/>
            <person name="Gallo A."/>
            <person name="Gournas C."/>
            <person name="Habgood R."/>
            <person name="Hainaut M."/>
            <person name="Harispe M.L."/>
            <person name="Henrissat B."/>
            <person name="Hilden K.S."/>
            <person name="Hope R."/>
            <person name="Hossain A."/>
            <person name="Karabika E."/>
            <person name="Karaffa L."/>
            <person name="Karanyi Z."/>
            <person name="Krasevec N."/>
            <person name="Kuo A."/>
            <person name="Kusch H."/>
            <person name="LaButti K."/>
            <person name="Lagendijk E.L."/>
            <person name="Lapidus A."/>
            <person name="Levasseur A."/>
            <person name="Lindquist E."/>
            <person name="Lipzen A."/>
            <person name="Logrieco A.F."/>
            <person name="MacCabe A."/>
            <person name="Maekelae M.R."/>
            <person name="Malavazi I."/>
            <person name="Melin P."/>
            <person name="Meyer V."/>
            <person name="Mielnichuk N."/>
            <person name="Miskei M."/>
            <person name="Molnar A.P."/>
            <person name="Mule G."/>
            <person name="Ngan C.Y."/>
            <person name="Orejas M."/>
            <person name="Orosz E."/>
            <person name="Ouedraogo J.P."/>
            <person name="Overkamp K.M."/>
            <person name="Park H.-S."/>
            <person name="Perrone G."/>
            <person name="Piumi F."/>
            <person name="Punt P.J."/>
            <person name="Ram A.F."/>
            <person name="Ramon A."/>
            <person name="Rauscher S."/>
            <person name="Record E."/>
            <person name="Riano-Pachon D.M."/>
            <person name="Robert V."/>
            <person name="Roehrig J."/>
            <person name="Ruller R."/>
            <person name="Salamov A."/>
            <person name="Salih N.S."/>
            <person name="Samson R.A."/>
            <person name="Sandor E."/>
            <person name="Sanguinetti M."/>
            <person name="Schuetze T."/>
            <person name="Sepcic K."/>
            <person name="Shelest E."/>
            <person name="Sherlock G."/>
            <person name="Sophianopoulou V."/>
            <person name="Squina F.M."/>
            <person name="Sun H."/>
            <person name="Susca A."/>
            <person name="Todd R.B."/>
            <person name="Tsang A."/>
            <person name="Unkles S.E."/>
            <person name="van de Wiele N."/>
            <person name="van Rossen-Uffink D."/>
            <person name="Oliveira J.V."/>
            <person name="Vesth T.C."/>
            <person name="Visser J."/>
            <person name="Yu J.-H."/>
            <person name="Zhou M."/>
            <person name="Andersen M.R."/>
            <person name="Archer D.B."/>
            <person name="Baker S.E."/>
            <person name="Benoit I."/>
            <person name="Brakhage A.A."/>
            <person name="Braus G.H."/>
            <person name="Fischer R."/>
            <person name="Frisvad J.C."/>
            <person name="Goldman G.H."/>
            <person name="Houbraken J."/>
            <person name="Oakley B."/>
            <person name="Pocsi I."/>
            <person name="Scazzocchio C."/>
            <person name="Seiboth B."/>
            <person name="vanKuyk P.A."/>
            <person name="Wortman J."/>
            <person name="Dyer P.S."/>
            <person name="Grigoriev I.V."/>
        </authorList>
    </citation>
    <scope>NUCLEOTIDE SEQUENCE [LARGE SCALE GENOMIC DNA]</scope>
    <source>
        <strain evidence="16">DTO 134E9</strain>
    </source>
</reference>
<feature type="signal peptide" evidence="13">
    <location>
        <begin position="1"/>
        <end position="19"/>
    </location>
</feature>
<dbReference type="VEuPathDB" id="FungiDB:ASPWEDRAFT_106749"/>
<evidence type="ECO:0000256" key="8">
    <source>
        <dbReference type="ARBA" id="ARBA00023145"/>
    </source>
</evidence>
<keyword evidence="5 13" id="KW-0732">Signal</keyword>
<evidence type="ECO:0000256" key="13">
    <source>
        <dbReference type="SAM" id="SignalP"/>
    </source>
</evidence>
<dbReference type="GO" id="GO:0004190">
    <property type="term" value="F:aspartic-type endopeptidase activity"/>
    <property type="evidence" value="ECO:0007669"/>
    <property type="project" value="UniProtKB-KW"/>
</dbReference>
<keyword evidence="7 11" id="KW-0378">Hydrolase</keyword>
<evidence type="ECO:0000256" key="7">
    <source>
        <dbReference type="ARBA" id="ARBA00022801"/>
    </source>
</evidence>
<evidence type="ECO:0000256" key="6">
    <source>
        <dbReference type="ARBA" id="ARBA00022750"/>
    </source>
</evidence>
<keyword evidence="3" id="KW-0964">Secreted</keyword>
<feature type="chain" id="PRO_5012137619" description="Peptidase A1 domain-containing protein" evidence="13">
    <location>
        <begin position="20"/>
        <end position="429"/>
    </location>
</feature>
<feature type="compositionally biased region" description="Low complexity" evidence="12">
    <location>
        <begin position="82"/>
        <end position="92"/>
    </location>
</feature>
<evidence type="ECO:0000256" key="3">
    <source>
        <dbReference type="ARBA" id="ARBA00022525"/>
    </source>
</evidence>
<dbReference type="Pfam" id="PF00026">
    <property type="entry name" value="Asp"/>
    <property type="match status" value="1"/>
</dbReference>
<feature type="active site" evidence="10">
    <location>
        <position position="127"/>
    </location>
</feature>
<protein>
    <recommendedName>
        <fullName evidence="14">Peptidase A1 domain-containing protein</fullName>
    </recommendedName>
</protein>
<dbReference type="Gene3D" id="2.40.70.10">
    <property type="entry name" value="Acid Proteases"/>
    <property type="match status" value="2"/>
</dbReference>
<dbReference type="GeneID" id="63743685"/>
<dbReference type="InterPro" id="IPR001969">
    <property type="entry name" value="Aspartic_peptidase_AS"/>
</dbReference>
<feature type="region of interest" description="Disordered" evidence="12">
    <location>
        <begin position="82"/>
        <end position="105"/>
    </location>
</feature>
<feature type="domain" description="Peptidase A1" evidence="14">
    <location>
        <begin position="111"/>
        <end position="426"/>
    </location>
</feature>
<evidence type="ECO:0000259" key="14">
    <source>
        <dbReference type="PROSITE" id="PS51767"/>
    </source>
</evidence>
<comment type="similarity">
    <text evidence="2 11">Belongs to the peptidase A1 family.</text>
</comment>
<dbReference type="FunFam" id="2.40.70.10:FF:000024">
    <property type="entry name" value="Endothiapepsin"/>
    <property type="match status" value="1"/>
</dbReference>
<dbReference type="STRING" id="1073089.A0A1L9RRF3"/>
<comment type="subcellular location">
    <subcellularLocation>
        <location evidence="1">Secreted</location>
    </subcellularLocation>
</comment>
<evidence type="ECO:0000256" key="2">
    <source>
        <dbReference type="ARBA" id="ARBA00007447"/>
    </source>
</evidence>